<protein>
    <submittedName>
        <fullName evidence="2">Uncharacterized protein</fullName>
    </submittedName>
</protein>
<dbReference type="EMBL" id="AHZU02001420">
    <property type="protein sequence ID" value="KFG32515.1"/>
    <property type="molecule type" value="Genomic_DNA"/>
</dbReference>
<name>A0A086JK47_TOXGO</name>
<proteinExistence type="predicted"/>
<comment type="caution">
    <text evidence="2">The sequence shown here is derived from an EMBL/GenBank/DDBJ whole genome shotgun (WGS) entry which is preliminary data.</text>
</comment>
<accession>A0A086JK47</accession>
<sequence length="164" mass="19313">MRHETLEGKTSQVDGGHPNDINGVSDFRGRQRSAAESLLHECVIRFCPPKFGPVGQEDRLHIFSSDGTEPRARKQYTRFCRKHARARAGGRCWSHRLVPQSHRTRWSVREKIPFSFRLTGRYVNGNLREYGTEDWEPESWPLSRIQLEAERPRLQKHRYKVYKL</sequence>
<gene>
    <name evidence="2" type="ORF">TGDOM2_216415</name>
</gene>
<dbReference type="VEuPathDB" id="ToxoDB:TGDOM2_216415"/>
<reference evidence="2 3" key="1">
    <citation type="submission" date="2014-02" db="EMBL/GenBank/DDBJ databases">
        <authorList>
            <person name="Sibley D."/>
            <person name="Venepally P."/>
            <person name="Karamycheva S."/>
            <person name="Hadjithomas M."/>
            <person name="Khan A."/>
            <person name="Brunk B."/>
            <person name="Roos D."/>
            <person name="Caler E."/>
            <person name="Lorenzi H."/>
        </authorList>
    </citation>
    <scope>NUCLEOTIDE SEQUENCE [LARGE SCALE GENOMIC DNA]</scope>
    <source>
        <strain evidence="2 3">GAB2-2007-GAL-DOM2</strain>
    </source>
</reference>
<organism evidence="2 3">
    <name type="scientific">Toxoplasma gondii GAB2-2007-GAL-DOM2</name>
    <dbReference type="NCBI Taxonomy" id="1130820"/>
    <lineage>
        <taxon>Eukaryota</taxon>
        <taxon>Sar</taxon>
        <taxon>Alveolata</taxon>
        <taxon>Apicomplexa</taxon>
        <taxon>Conoidasida</taxon>
        <taxon>Coccidia</taxon>
        <taxon>Eucoccidiorida</taxon>
        <taxon>Eimeriorina</taxon>
        <taxon>Sarcocystidae</taxon>
        <taxon>Toxoplasma</taxon>
    </lineage>
</organism>
<evidence type="ECO:0000313" key="3">
    <source>
        <dbReference type="Proteomes" id="UP000028837"/>
    </source>
</evidence>
<feature type="region of interest" description="Disordered" evidence="1">
    <location>
        <begin position="1"/>
        <end position="22"/>
    </location>
</feature>
<evidence type="ECO:0000313" key="2">
    <source>
        <dbReference type="EMBL" id="KFG32515.1"/>
    </source>
</evidence>
<dbReference type="AlphaFoldDB" id="A0A086JK47"/>
<dbReference type="Proteomes" id="UP000028837">
    <property type="component" value="Unassembled WGS sequence"/>
</dbReference>
<evidence type="ECO:0000256" key="1">
    <source>
        <dbReference type="SAM" id="MobiDB-lite"/>
    </source>
</evidence>